<dbReference type="PANTHER" id="PTHR45662">
    <property type="entry name" value="PHOSPHATIDYLINOSITIDE PHOSPHATASE SAC1"/>
    <property type="match status" value="1"/>
</dbReference>
<proteinExistence type="predicted"/>
<dbReference type="STRING" id="215250.A0A316YXE1"/>
<dbReference type="Proteomes" id="UP000245768">
    <property type="component" value="Unassembled WGS sequence"/>
</dbReference>
<keyword evidence="2" id="KW-1133">Transmembrane helix</keyword>
<protein>
    <recommendedName>
        <fullName evidence="3">SAC domain-containing protein</fullName>
    </recommendedName>
</protein>
<dbReference type="InterPro" id="IPR002013">
    <property type="entry name" value="SAC_dom"/>
</dbReference>
<dbReference type="RefSeq" id="XP_025381059.1">
    <property type="nucleotide sequence ID" value="XM_025523201.1"/>
</dbReference>
<dbReference type="InParanoid" id="A0A316YXE1"/>
<keyword evidence="2" id="KW-0472">Membrane</keyword>
<feature type="region of interest" description="Disordered" evidence="1">
    <location>
        <begin position="623"/>
        <end position="676"/>
    </location>
</feature>
<name>A0A316YXE1_9BASI</name>
<feature type="transmembrane region" description="Helical" evidence="2">
    <location>
        <begin position="576"/>
        <end position="595"/>
    </location>
</feature>
<accession>A0A316YXE1</accession>
<dbReference type="GO" id="GO:0046856">
    <property type="term" value="P:phosphatidylinositol dephosphorylation"/>
    <property type="evidence" value="ECO:0007669"/>
    <property type="project" value="TreeGrafter"/>
</dbReference>
<feature type="domain" description="SAC" evidence="3">
    <location>
        <begin position="130"/>
        <end position="480"/>
    </location>
</feature>
<gene>
    <name evidence="4" type="ORF">FA10DRAFT_274090</name>
</gene>
<dbReference type="FunCoup" id="A0A316YXE1">
    <property type="interactions" value="923"/>
</dbReference>
<evidence type="ECO:0000259" key="3">
    <source>
        <dbReference type="PROSITE" id="PS50275"/>
    </source>
</evidence>
<sequence length="676" mass="76235">MSSSSTQVPLWQGFRLYITQDAYTFEPVDAAASKPEILVIDRADGDVHLEGSVPQGATSGKAMDVHGIIGLIKLHLHTFLVVITSRKEIKVPGLGAPVFLATDFRLLPVPKDAKPSLLSHPVEKMLLNLLKSHLFSAPLYFSYGVDLGSSFQRQGSSQYQTSAPLWKRTDERFFWNRYLQNRFIDMTESGGPDLSRFILPILFGFFETKVATINSRSFVYGVIARRSRHRAGTRYFSRGIDNKGNVSNFNETEQFIIADFPSGAVQGAEAIRGQIKMSYVQTRGSVPVYWAEVNNLRYKPDLLIMDREEGAESTALHFQQQVQLYGENHLVNLVNQKGYEKPVKDAYERAVDQMNNPKVHYTYYDFHHECKGMRFDRVMGLIQRLEEKGLKRDDYFFFDETQSGKVLSTQGAVVRTNCMDCLDRTNVVQSTLAKWVLERQLAAVGILAKGETLENQPKFWFTFRNVWADHADVISKAYSGTGALKTDFTRTGKRSTEGAIQDGVNSMTRYFRNNFFDGPRQDAYDLFTGAWTPRKGVQGDKRAFFIRLLPYIWLLSATIVFVGILFPSLFSHWGTSHTTIVATFTTIAAVSFYAITQRGLQYVAWPSLNRPEDVMYYEGPGYSSGRHGRAGTSNNKYAKNSTAAGYTTARDPNKAVSSRGVKGRRGGDYDEAEDEK</sequence>
<dbReference type="PANTHER" id="PTHR45662:SF2">
    <property type="entry name" value="PHOSPHATIDYLINOSITOL-3-PHOSPHATASE SAC1"/>
    <property type="match status" value="1"/>
</dbReference>
<dbReference type="GO" id="GO:0005783">
    <property type="term" value="C:endoplasmic reticulum"/>
    <property type="evidence" value="ECO:0007669"/>
    <property type="project" value="TreeGrafter"/>
</dbReference>
<evidence type="ECO:0000313" key="4">
    <source>
        <dbReference type="EMBL" id="PWN93861.1"/>
    </source>
</evidence>
<keyword evidence="5" id="KW-1185">Reference proteome</keyword>
<dbReference type="AlphaFoldDB" id="A0A316YXE1"/>
<dbReference type="GeneID" id="37045117"/>
<evidence type="ECO:0000256" key="2">
    <source>
        <dbReference type="SAM" id="Phobius"/>
    </source>
</evidence>
<dbReference type="PROSITE" id="PS50275">
    <property type="entry name" value="SAC"/>
    <property type="match status" value="1"/>
</dbReference>
<feature type="compositionally biased region" description="Polar residues" evidence="1">
    <location>
        <begin position="631"/>
        <end position="645"/>
    </location>
</feature>
<keyword evidence="2" id="KW-0812">Transmembrane</keyword>
<evidence type="ECO:0000313" key="5">
    <source>
        <dbReference type="Proteomes" id="UP000245768"/>
    </source>
</evidence>
<dbReference type="EMBL" id="KZ819634">
    <property type="protein sequence ID" value="PWN93861.1"/>
    <property type="molecule type" value="Genomic_DNA"/>
</dbReference>
<dbReference type="Pfam" id="PF02383">
    <property type="entry name" value="Syja_N"/>
    <property type="match status" value="1"/>
</dbReference>
<evidence type="ECO:0000256" key="1">
    <source>
        <dbReference type="SAM" id="MobiDB-lite"/>
    </source>
</evidence>
<dbReference type="OrthoDB" id="405996at2759"/>
<organism evidence="4 5">
    <name type="scientific">Acaromyces ingoldii</name>
    <dbReference type="NCBI Taxonomy" id="215250"/>
    <lineage>
        <taxon>Eukaryota</taxon>
        <taxon>Fungi</taxon>
        <taxon>Dikarya</taxon>
        <taxon>Basidiomycota</taxon>
        <taxon>Ustilaginomycotina</taxon>
        <taxon>Exobasidiomycetes</taxon>
        <taxon>Exobasidiales</taxon>
        <taxon>Cryptobasidiaceae</taxon>
        <taxon>Acaromyces</taxon>
    </lineage>
</organism>
<reference evidence="4 5" key="1">
    <citation type="journal article" date="2018" name="Mol. Biol. Evol.">
        <title>Broad Genomic Sampling Reveals a Smut Pathogenic Ancestry of the Fungal Clade Ustilaginomycotina.</title>
        <authorList>
            <person name="Kijpornyongpan T."/>
            <person name="Mondo S.J."/>
            <person name="Barry K."/>
            <person name="Sandor L."/>
            <person name="Lee J."/>
            <person name="Lipzen A."/>
            <person name="Pangilinan J."/>
            <person name="LaButti K."/>
            <person name="Hainaut M."/>
            <person name="Henrissat B."/>
            <person name="Grigoriev I.V."/>
            <person name="Spatafora J.W."/>
            <person name="Aime M.C."/>
        </authorList>
    </citation>
    <scope>NUCLEOTIDE SEQUENCE [LARGE SCALE GENOMIC DNA]</scope>
    <source>
        <strain evidence="4 5">MCA 4198</strain>
    </source>
</reference>
<feature type="transmembrane region" description="Helical" evidence="2">
    <location>
        <begin position="548"/>
        <end position="570"/>
    </location>
</feature>
<dbReference type="GO" id="GO:0043812">
    <property type="term" value="F:phosphatidylinositol-4-phosphate phosphatase activity"/>
    <property type="evidence" value="ECO:0007669"/>
    <property type="project" value="TreeGrafter"/>
</dbReference>